<keyword evidence="1 3" id="KW-0145">Chemotaxis</keyword>
<dbReference type="EMBL" id="QQAW01000002">
    <property type="protein sequence ID" value="RDI39557.1"/>
    <property type="molecule type" value="Genomic_DNA"/>
</dbReference>
<dbReference type="Proteomes" id="UP000254958">
    <property type="component" value="Unassembled WGS sequence"/>
</dbReference>
<dbReference type="GO" id="GO:0006935">
    <property type="term" value="P:chemotaxis"/>
    <property type="evidence" value="ECO:0007669"/>
    <property type="project" value="UniProtKB-UniRule"/>
</dbReference>
<evidence type="ECO:0000313" key="4">
    <source>
        <dbReference type="EMBL" id="RDI39557.1"/>
    </source>
</evidence>
<evidence type="ECO:0000313" key="5">
    <source>
        <dbReference type="Proteomes" id="UP000254958"/>
    </source>
</evidence>
<proteinExistence type="inferred from homology"/>
<keyword evidence="5" id="KW-1185">Reference proteome</keyword>
<comment type="catalytic activity">
    <reaction evidence="3">
        <text>L-glutaminyl-[protein] + H2O = L-glutamyl-[protein] + NH4(+)</text>
        <dbReference type="Rhea" id="RHEA:16441"/>
        <dbReference type="Rhea" id="RHEA-COMP:10207"/>
        <dbReference type="Rhea" id="RHEA-COMP:10208"/>
        <dbReference type="ChEBI" id="CHEBI:15377"/>
        <dbReference type="ChEBI" id="CHEBI:28938"/>
        <dbReference type="ChEBI" id="CHEBI:29973"/>
        <dbReference type="ChEBI" id="CHEBI:30011"/>
        <dbReference type="EC" id="3.5.1.44"/>
    </reaction>
</comment>
<evidence type="ECO:0000256" key="3">
    <source>
        <dbReference type="HAMAP-Rule" id="MF_01440"/>
    </source>
</evidence>
<evidence type="ECO:0000256" key="2">
    <source>
        <dbReference type="ARBA" id="ARBA00022801"/>
    </source>
</evidence>
<dbReference type="CDD" id="cd16352">
    <property type="entry name" value="CheD"/>
    <property type="match status" value="1"/>
</dbReference>
<dbReference type="PANTHER" id="PTHR35147:SF2">
    <property type="entry name" value="CHEMORECEPTOR GLUTAMINE DEAMIDASE CHED-RELATED"/>
    <property type="match status" value="1"/>
</dbReference>
<dbReference type="PANTHER" id="PTHR35147">
    <property type="entry name" value="CHEMORECEPTOR GLUTAMINE DEAMIDASE CHED-RELATED"/>
    <property type="match status" value="1"/>
</dbReference>
<dbReference type="SUPFAM" id="SSF64438">
    <property type="entry name" value="CNF1/YfiH-like putative cysteine hydrolases"/>
    <property type="match status" value="1"/>
</dbReference>
<dbReference type="GO" id="GO:0050568">
    <property type="term" value="F:protein-glutamine glutaminase activity"/>
    <property type="evidence" value="ECO:0007669"/>
    <property type="project" value="UniProtKB-UniRule"/>
</dbReference>
<dbReference type="InterPro" id="IPR011324">
    <property type="entry name" value="Cytotoxic_necrot_fac-like_cat"/>
</dbReference>
<dbReference type="RefSeq" id="WP_114726417.1">
    <property type="nucleotide sequence ID" value="NZ_BJMI01000001.1"/>
</dbReference>
<accession>A0A370G6X7</accession>
<dbReference type="OrthoDB" id="9807202at2"/>
<gene>
    <name evidence="3" type="primary">cheD</name>
    <name evidence="4" type="ORF">C7453_102347</name>
</gene>
<dbReference type="Pfam" id="PF03975">
    <property type="entry name" value="CheD"/>
    <property type="match status" value="1"/>
</dbReference>
<keyword evidence="2 3" id="KW-0378">Hydrolase</keyword>
<organism evidence="4 5">
    <name type="scientific">Gluconacetobacter liquefaciens</name>
    <name type="common">Acetobacter liquefaciens</name>
    <dbReference type="NCBI Taxonomy" id="89584"/>
    <lineage>
        <taxon>Bacteria</taxon>
        <taxon>Pseudomonadati</taxon>
        <taxon>Pseudomonadota</taxon>
        <taxon>Alphaproteobacteria</taxon>
        <taxon>Acetobacterales</taxon>
        <taxon>Acetobacteraceae</taxon>
        <taxon>Gluconacetobacter</taxon>
    </lineage>
</organism>
<dbReference type="Gene3D" id="3.30.1330.200">
    <property type="match status" value="1"/>
</dbReference>
<name>A0A370G6X7_GLULI</name>
<comment type="caution">
    <text evidence="4">The sequence shown here is derived from an EMBL/GenBank/DDBJ whole genome shotgun (WGS) entry which is preliminary data.</text>
</comment>
<dbReference type="InterPro" id="IPR038592">
    <property type="entry name" value="CheD-like_sf"/>
</dbReference>
<comment type="similarity">
    <text evidence="3">Belongs to the CheD family.</text>
</comment>
<dbReference type="EC" id="3.5.1.44" evidence="3"/>
<dbReference type="HAMAP" id="MF_01440">
    <property type="entry name" value="CheD"/>
    <property type="match status" value="1"/>
</dbReference>
<reference evidence="4 5" key="1">
    <citation type="submission" date="2018-07" db="EMBL/GenBank/DDBJ databases">
        <title>Genomic Encyclopedia of Type Strains, Phase IV (KMG-IV): sequencing the most valuable type-strain genomes for metagenomic binning, comparative biology and taxonomic classification.</title>
        <authorList>
            <person name="Goeker M."/>
        </authorList>
    </citation>
    <scope>NUCLEOTIDE SEQUENCE [LARGE SCALE GENOMIC DNA]</scope>
    <source>
        <strain evidence="4 5">DSM 5603</strain>
    </source>
</reference>
<protein>
    <recommendedName>
        <fullName evidence="3">Probable chemoreceptor glutamine deamidase CheD</fullName>
        <ecNumber evidence="3">3.5.1.44</ecNumber>
    </recommendedName>
</protein>
<comment type="function">
    <text evidence="3">Probably deamidates glutamine residues to glutamate on methyl-accepting chemotaxis receptors (MCPs), playing an important role in chemotaxis.</text>
</comment>
<dbReference type="AlphaFoldDB" id="A0A370G6X7"/>
<sequence length="186" mass="20119">MTNALTPTTVVQGEVVVSDNPSALLTTLLGSCISVCMFDPVTQVGGMNHFLLPGGGESHDGTAMRFGVNAMEKLINGILKAGGKRDRLRCKAFGGAAIVPSLGRIGHENSLFVRQYLADEDIPCIAQSLGGTQARRVRFWPTSGKAQQNLIQDGQAIVRQEEAYNRQEAEAERRWAREASSSIELF</sequence>
<evidence type="ECO:0000256" key="1">
    <source>
        <dbReference type="ARBA" id="ARBA00022500"/>
    </source>
</evidence>
<dbReference type="InterPro" id="IPR005659">
    <property type="entry name" value="Chemorcpt_Glu_NH3ase_CheD"/>
</dbReference>